<dbReference type="Gene3D" id="3.60.10.10">
    <property type="entry name" value="Endonuclease/exonuclease/phosphatase"/>
    <property type="match status" value="1"/>
</dbReference>
<feature type="domain" description="Helix-hairpin-helix DNA-binding motif class 1" evidence="2">
    <location>
        <begin position="176"/>
        <end position="195"/>
    </location>
</feature>
<dbReference type="KEGG" id="soy:115883708"/>
<reference evidence="4 5" key="1">
    <citation type="submission" date="2025-04" db="UniProtKB">
        <authorList>
            <consortium name="RefSeq"/>
        </authorList>
    </citation>
    <scope>IDENTIFICATION</scope>
    <source>
        <tissue evidence="4 5">Gonads</tissue>
    </source>
</reference>
<dbReference type="InterPro" id="IPR003583">
    <property type="entry name" value="Hlx-hairpin-Hlx_DNA-bd_motif"/>
</dbReference>
<evidence type="ECO:0000259" key="2">
    <source>
        <dbReference type="SMART" id="SM00278"/>
    </source>
</evidence>
<dbReference type="RefSeq" id="XP_030757964.1">
    <property type="nucleotide sequence ID" value="XM_030902104.1"/>
</dbReference>
<dbReference type="InterPro" id="IPR010994">
    <property type="entry name" value="RuvA_2-like"/>
</dbReference>
<dbReference type="AlphaFoldDB" id="A0A6J2Y4N6"/>
<dbReference type="InterPro" id="IPR036691">
    <property type="entry name" value="Endo/exonu/phosph_ase_sf"/>
</dbReference>
<dbReference type="Gene3D" id="1.10.150.280">
    <property type="entry name" value="AF1531-like domain"/>
    <property type="match status" value="1"/>
</dbReference>
<dbReference type="PANTHER" id="PTHR21180:SF32">
    <property type="entry name" value="ENDONUCLEASE_EXONUCLEASE_PHOSPHATASE FAMILY DOMAIN-CONTAINING PROTEIN 1"/>
    <property type="match status" value="1"/>
</dbReference>
<dbReference type="PANTHER" id="PTHR21180">
    <property type="entry name" value="ENDONUCLEASE/EXONUCLEASE/PHOSPHATASE FAMILY DOMAIN-CONTAINING PROTEIN 1"/>
    <property type="match status" value="1"/>
</dbReference>
<evidence type="ECO:0000313" key="5">
    <source>
        <dbReference type="RefSeq" id="XP_030757965.1"/>
    </source>
</evidence>
<dbReference type="Gene3D" id="1.10.150.320">
    <property type="entry name" value="Photosystem II 12 kDa extrinsic protein"/>
    <property type="match status" value="1"/>
</dbReference>
<dbReference type="GO" id="GO:0006281">
    <property type="term" value="P:DNA repair"/>
    <property type="evidence" value="ECO:0007669"/>
    <property type="project" value="InterPro"/>
</dbReference>
<dbReference type="SUPFAM" id="SSF47781">
    <property type="entry name" value="RuvA domain 2-like"/>
    <property type="match status" value="2"/>
</dbReference>
<dbReference type="SMART" id="SM00278">
    <property type="entry name" value="HhH1"/>
    <property type="match status" value="4"/>
</dbReference>
<dbReference type="Proteomes" id="UP000504635">
    <property type="component" value="Unplaced"/>
</dbReference>
<evidence type="ECO:0000313" key="3">
    <source>
        <dbReference type="Proteomes" id="UP000504635"/>
    </source>
</evidence>
<feature type="domain" description="Helix-hairpin-helix DNA-binding motif class 1" evidence="2">
    <location>
        <begin position="82"/>
        <end position="101"/>
    </location>
</feature>
<evidence type="ECO:0000313" key="4">
    <source>
        <dbReference type="RefSeq" id="XP_030757964.1"/>
    </source>
</evidence>
<name>A0A6J2Y4N6_SITOR</name>
<feature type="domain" description="Helix-hairpin-helix DNA-binding motif class 1" evidence="2">
    <location>
        <begin position="52"/>
        <end position="71"/>
    </location>
</feature>
<dbReference type="GO" id="GO:0005886">
    <property type="term" value="C:plasma membrane"/>
    <property type="evidence" value="ECO:0007669"/>
    <property type="project" value="TreeGrafter"/>
</dbReference>
<dbReference type="GO" id="GO:0003677">
    <property type="term" value="F:DNA binding"/>
    <property type="evidence" value="ECO:0007669"/>
    <property type="project" value="InterPro"/>
</dbReference>
<gene>
    <name evidence="4 5" type="primary">LOC115883708</name>
</gene>
<proteinExistence type="predicted"/>
<evidence type="ECO:0000256" key="1">
    <source>
        <dbReference type="ARBA" id="ARBA00015260"/>
    </source>
</evidence>
<dbReference type="InterPro" id="IPR051675">
    <property type="entry name" value="Endo/Exo/Phosphatase_dom_1"/>
</dbReference>
<keyword evidence="3" id="KW-1185">Reference proteome</keyword>
<feature type="domain" description="Helix-hairpin-helix DNA-binding motif class 1" evidence="2">
    <location>
        <begin position="146"/>
        <end position="165"/>
    </location>
</feature>
<dbReference type="GeneID" id="115883708"/>
<sequence length="537" mass="60318">MGQNASLPKGRRKSLRSFVRKSISKRNLSHTFTVPGNNDFIELLNINLATEEDLMTLPGINREIAKNIVNHRKAIGRYRRVEDLALVKGVGADKFEKIRFEVCVTTRRNFSCSSSRAHSYDSLKSTDSRMTSKSNKLINVNKASVFDLQSIPGITQEIAASIIIYRNKKGSFSKMEDLLKVKHINRILLDNISRYFTLHDEDGLNDSSISNSSIITNGITNIYPVNGYTFKSPLKNQIPNGLTPSSAIDIFELLSTYSPRPVTKEIFKFCRDGEPAIRICSWNLHELSVQKALNLGVREVICRTILENGISLLALQDIRDAAALKIICDELNKPSLRRVEEWKESSLNWNFCMIDAQDSTLGFLYDSGGVMDVELISLMEGPVETKPSCEALIANFGIGDLNLQVVNISLNRKVDIKHLHEKIIDLTNEEQLVLLCMDFSNCFNIDDDHLTIGNLKPVFPLSTNNNFPVLNDENFQVSNMLTNSTLSENLTGYKDVIIKGLTHLAIPNGWSWGGPASPYCPIWIELTLYNKRNCIAL</sequence>
<dbReference type="RefSeq" id="XP_030757965.1">
    <property type="nucleotide sequence ID" value="XM_030902105.1"/>
</dbReference>
<protein>
    <recommendedName>
        <fullName evidence="1">Endonuclease/exonuclease/phosphatase family domain-containing protein 1</fullName>
    </recommendedName>
</protein>
<organism evidence="3 5">
    <name type="scientific">Sitophilus oryzae</name>
    <name type="common">Rice weevil</name>
    <name type="synonym">Curculio oryzae</name>
    <dbReference type="NCBI Taxonomy" id="7048"/>
    <lineage>
        <taxon>Eukaryota</taxon>
        <taxon>Metazoa</taxon>
        <taxon>Ecdysozoa</taxon>
        <taxon>Arthropoda</taxon>
        <taxon>Hexapoda</taxon>
        <taxon>Insecta</taxon>
        <taxon>Pterygota</taxon>
        <taxon>Neoptera</taxon>
        <taxon>Endopterygota</taxon>
        <taxon>Coleoptera</taxon>
        <taxon>Polyphaga</taxon>
        <taxon>Cucujiformia</taxon>
        <taxon>Curculionidae</taxon>
        <taxon>Dryophthorinae</taxon>
        <taxon>Sitophilus</taxon>
    </lineage>
</organism>
<accession>A0A6J2Y4N6</accession>
<dbReference type="OrthoDB" id="6237065at2759"/>
<dbReference type="SUPFAM" id="SSF56219">
    <property type="entry name" value="DNase I-like"/>
    <property type="match status" value="1"/>
</dbReference>
<dbReference type="Pfam" id="PF12836">
    <property type="entry name" value="HHH_3"/>
    <property type="match status" value="2"/>
</dbReference>